<name>A0ABW3HGX6_9SPHN</name>
<gene>
    <name evidence="1" type="ORF">ACFQ1E_19580</name>
</gene>
<proteinExistence type="predicted"/>
<dbReference type="RefSeq" id="WP_264946472.1">
    <property type="nucleotide sequence ID" value="NZ_JAPDRA010000014.1"/>
</dbReference>
<sequence>MAEPAPARRNRTGSGNQAALLLLVLLVWALILLALPFVGPAGRQVAVVGDAARSLNAIRTAGGEVVEMREGAILARSDRPGFALALYRAGAPLVLEGRIGASCFTTKPGR</sequence>
<organism evidence="1 2">
    <name type="scientific">Sphingomonas canadensis</name>
    <dbReference type="NCBI Taxonomy" id="1219257"/>
    <lineage>
        <taxon>Bacteria</taxon>
        <taxon>Pseudomonadati</taxon>
        <taxon>Pseudomonadota</taxon>
        <taxon>Alphaproteobacteria</taxon>
        <taxon>Sphingomonadales</taxon>
        <taxon>Sphingomonadaceae</taxon>
        <taxon>Sphingomonas</taxon>
    </lineage>
</organism>
<evidence type="ECO:0000313" key="2">
    <source>
        <dbReference type="Proteomes" id="UP001596977"/>
    </source>
</evidence>
<comment type="caution">
    <text evidence="1">The sequence shown here is derived from an EMBL/GenBank/DDBJ whole genome shotgun (WGS) entry which is preliminary data.</text>
</comment>
<accession>A0ABW3HGX6</accession>
<dbReference type="EMBL" id="JBHTJG010000014">
    <property type="protein sequence ID" value="MFD0948549.1"/>
    <property type="molecule type" value="Genomic_DNA"/>
</dbReference>
<keyword evidence="2" id="KW-1185">Reference proteome</keyword>
<evidence type="ECO:0000313" key="1">
    <source>
        <dbReference type="EMBL" id="MFD0948549.1"/>
    </source>
</evidence>
<dbReference type="Proteomes" id="UP001596977">
    <property type="component" value="Unassembled WGS sequence"/>
</dbReference>
<reference evidence="2" key="1">
    <citation type="journal article" date="2019" name="Int. J. Syst. Evol. Microbiol.">
        <title>The Global Catalogue of Microorganisms (GCM) 10K type strain sequencing project: providing services to taxonomists for standard genome sequencing and annotation.</title>
        <authorList>
            <consortium name="The Broad Institute Genomics Platform"/>
            <consortium name="The Broad Institute Genome Sequencing Center for Infectious Disease"/>
            <person name="Wu L."/>
            <person name="Ma J."/>
        </authorList>
    </citation>
    <scope>NUCLEOTIDE SEQUENCE [LARGE SCALE GENOMIC DNA]</scope>
    <source>
        <strain evidence="2">CCUG 62982</strain>
    </source>
</reference>
<protein>
    <submittedName>
        <fullName evidence="1">Uncharacterized protein</fullName>
    </submittedName>
</protein>